<sequence length="172" mass="19792">MDDISYQCLVFASSERVPYLTLSFTADLLQAFISDICCNNVTPTVTRKQIHTSNLISIVILVMDILIRLLLLRLSVEWQKGKWFAALKDFSCFLFPIILGILAVKPEEFHWLTSVDLAFRHSRGEDEIATRKNQRSLKVADIKRMNTEKKLPEAVNNTFDPNPSSRRSFKRT</sequence>
<gene>
    <name evidence="3" type="ORF">V6N12_049994</name>
</gene>
<accession>A0ABR2GCA9</accession>
<name>A0ABR2GCA9_9ROSI</name>
<evidence type="ECO:0000313" key="3">
    <source>
        <dbReference type="EMBL" id="KAK8600136.1"/>
    </source>
</evidence>
<comment type="caution">
    <text evidence="3">The sequence shown here is derived from an EMBL/GenBank/DDBJ whole genome shotgun (WGS) entry which is preliminary data.</text>
</comment>
<keyword evidence="2" id="KW-1133">Transmembrane helix</keyword>
<feature type="compositionally biased region" description="Polar residues" evidence="1">
    <location>
        <begin position="155"/>
        <end position="166"/>
    </location>
</feature>
<dbReference type="PANTHER" id="PTHR36726">
    <property type="entry name" value="CLAVATA3/ESR (CLE)-RELATED PROTEIN 45"/>
    <property type="match status" value="1"/>
</dbReference>
<proteinExistence type="predicted"/>
<evidence type="ECO:0000256" key="2">
    <source>
        <dbReference type="SAM" id="Phobius"/>
    </source>
</evidence>
<reference evidence="3 4" key="1">
    <citation type="journal article" date="2024" name="G3 (Bethesda)">
        <title>Genome assembly of Hibiscus sabdariffa L. provides insights into metabolisms of medicinal natural products.</title>
        <authorList>
            <person name="Kim T."/>
        </authorList>
    </citation>
    <scope>NUCLEOTIDE SEQUENCE [LARGE SCALE GENOMIC DNA]</scope>
    <source>
        <strain evidence="3">TK-2024</strain>
        <tissue evidence="3">Old leaves</tissue>
    </source>
</reference>
<keyword evidence="2" id="KW-0812">Transmembrane</keyword>
<organism evidence="3 4">
    <name type="scientific">Hibiscus sabdariffa</name>
    <name type="common">roselle</name>
    <dbReference type="NCBI Taxonomy" id="183260"/>
    <lineage>
        <taxon>Eukaryota</taxon>
        <taxon>Viridiplantae</taxon>
        <taxon>Streptophyta</taxon>
        <taxon>Embryophyta</taxon>
        <taxon>Tracheophyta</taxon>
        <taxon>Spermatophyta</taxon>
        <taxon>Magnoliopsida</taxon>
        <taxon>eudicotyledons</taxon>
        <taxon>Gunneridae</taxon>
        <taxon>Pentapetalae</taxon>
        <taxon>rosids</taxon>
        <taxon>malvids</taxon>
        <taxon>Malvales</taxon>
        <taxon>Malvaceae</taxon>
        <taxon>Malvoideae</taxon>
        <taxon>Hibiscus</taxon>
    </lineage>
</organism>
<dbReference type="InterPro" id="IPR038821">
    <property type="entry name" value="CLE45-like"/>
</dbReference>
<evidence type="ECO:0000256" key="1">
    <source>
        <dbReference type="SAM" id="MobiDB-lite"/>
    </source>
</evidence>
<dbReference type="EMBL" id="JBBPBM010000001">
    <property type="protein sequence ID" value="KAK8600136.1"/>
    <property type="molecule type" value="Genomic_DNA"/>
</dbReference>
<keyword evidence="4" id="KW-1185">Reference proteome</keyword>
<dbReference type="PANTHER" id="PTHR36726:SF4">
    <property type="entry name" value="CLAVATA3_ESR (CLE)-RELATED PROTEIN 45"/>
    <property type="match status" value="1"/>
</dbReference>
<feature type="region of interest" description="Disordered" evidence="1">
    <location>
        <begin position="153"/>
        <end position="172"/>
    </location>
</feature>
<protein>
    <submittedName>
        <fullName evidence="3">Uncharacterized protein</fullName>
    </submittedName>
</protein>
<evidence type="ECO:0000313" key="4">
    <source>
        <dbReference type="Proteomes" id="UP001472677"/>
    </source>
</evidence>
<dbReference type="Proteomes" id="UP001472677">
    <property type="component" value="Unassembled WGS sequence"/>
</dbReference>
<feature type="transmembrane region" description="Helical" evidence="2">
    <location>
        <begin position="83"/>
        <end position="104"/>
    </location>
</feature>
<keyword evidence="2" id="KW-0472">Membrane</keyword>
<feature type="transmembrane region" description="Helical" evidence="2">
    <location>
        <begin position="50"/>
        <end position="71"/>
    </location>
</feature>